<dbReference type="GO" id="GO:0016853">
    <property type="term" value="F:isomerase activity"/>
    <property type="evidence" value="ECO:0007669"/>
    <property type="project" value="UniProtKB-KW"/>
</dbReference>
<comment type="caution">
    <text evidence="3">The sequence shown here is derived from an EMBL/GenBank/DDBJ whole genome shotgun (WGS) entry which is preliminary data.</text>
</comment>
<feature type="region of interest" description="Disordered" evidence="1">
    <location>
        <begin position="1"/>
        <end position="74"/>
    </location>
</feature>
<evidence type="ECO:0000256" key="1">
    <source>
        <dbReference type="SAM" id="MobiDB-lite"/>
    </source>
</evidence>
<reference evidence="3" key="1">
    <citation type="submission" date="2021-01" db="EMBL/GenBank/DDBJ databases">
        <title>Whole genome shotgun sequence of Virgisporangium aurantiacum NBRC 16421.</title>
        <authorList>
            <person name="Komaki H."/>
            <person name="Tamura T."/>
        </authorList>
    </citation>
    <scope>NUCLEOTIDE SEQUENCE</scope>
    <source>
        <strain evidence="3">NBRC 16421</strain>
    </source>
</reference>
<dbReference type="RefSeq" id="WP_308440458.1">
    <property type="nucleotide sequence ID" value="NZ_BOPG01000015.1"/>
</dbReference>
<dbReference type="PANTHER" id="PTHR12110:SF52">
    <property type="entry name" value="XYLOSE ISOMERASE"/>
    <property type="match status" value="1"/>
</dbReference>
<feature type="domain" description="Xylose isomerase-like TIM barrel" evidence="2">
    <location>
        <begin position="103"/>
        <end position="335"/>
    </location>
</feature>
<dbReference type="AlphaFoldDB" id="A0A8J4DZ13"/>
<dbReference type="Gene3D" id="3.20.20.150">
    <property type="entry name" value="Divalent-metal-dependent TIM barrel enzymes"/>
    <property type="match status" value="1"/>
</dbReference>
<dbReference type="InterPro" id="IPR036237">
    <property type="entry name" value="Xyl_isomerase-like_sf"/>
</dbReference>
<accession>A0A8J4DZ13</accession>
<dbReference type="Pfam" id="PF01261">
    <property type="entry name" value="AP_endonuc_2"/>
    <property type="match status" value="1"/>
</dbReference>
<keyword evidence="3" id="KW-0413">Isomerase</keyword>
<dbReference type="SUPFAM" id="SSF51658">
    <property type="entry name" value="Xylose isomerase-like"/>
    <property type="match status" value="1"/>
</dbReference>
<feature type="compositionally biased region" description="Low complexity" evidence="1">
    <location>
        <begin position="1"/>
        <end position="10"/>
    </location>
</feature>
<gene>
    <name evidence="3" type="ORF">Vau01_027420</name>
</gene>
<dbReference type="Proteomes" id="UP000612585">
    <property type="component" value="Unassembled WGS sequence"/>
</dbReference>
<evidence type="ECO:0000313" key="3">
    <source>
        <dbReference type="EMBL" id="GIJ55226.1"/>
    </source>
</evidence>
<feature type="compositionally biased region" description="Gly residues" evidence="1">
    <location>
        <begin position="11"/>
        <end position="47"/>
    </location>
</feature>
<dbReference type="InterPro" id="IPR013022">
    <property type="entry name" value="Xyl_isomerase-like_TIM-brl"/>
</dbReference>
<keyword evidence="4" id="KW-1185">Reference proteome</keyword>
<feature type="compositionally biased region" description="Low complexity" evidence="1">
    <location>
        <begin position="48"/>
        <end position="68"/>
    </location>
</feature>
<dbReference type="PANTHER" id="PTHR12110">
    <property type="entry name" value="HYDROXYPYRUVATE ISOMERASE"/>
    <property type="match status" value="1"/>
</dbReference>
<sequence>MTTATPAASGGSAGSGSAGSGSAGSGSAGSGSAGSGSAGSGSAGAGGFPATAAGGARPAAGAPTTVAGDTRPAGKRFPAASGLRRFSFNQATTQGWPLPDLVDALVRSGVPGIGLWRDPVAEYGLEKTARLVRDAGIAVTSLCRGGFFADAGWYDENRRAIDEAATLGTSVLVLVSGGLGGRDLAGARAHVADAVGRLVPYARAAGVTLAIEPLHPMFCSDRCVISTLEQALTIAERHDVGEVGVVIDTYHLWWDDRAPALVRRAGARVSAFQLADWITPLPEGVLTGRGMPGTGCVDLPAWVSYVDSAGYAGPIEIEVFNTEVWARPGAEVLAEAVEGYRAATERSAT</sequence>
<name>A0A8J4DZ13_9ACTN</name>
<evidence type="ECO:0000259" key="2">
    <source>
        <dbReference type="Pfam" id="PF01261"/>
    </source>
</evidence>
<dbReference type="InterPro" id="IPR050312">
    <property type="entry name" value="IolE/XylAMocC-like"/>
</dbReference>
<proteinExistence type="predicted"/>
<dbReference type="EMBL" id="BOPG01000015">
    <property type="protein sequence ID" value="GIJ55226.1"/>
    <property type="molecule type" value="Genomic_DNA"/>
</dbReference>
<protein>
    <submittedName>
        <fullName evidence="3">Xylose isomerase</fullName>
    </submittedName>
</protein>
<organism evidence="3 4">
    <name type="scientific">Virgisporangium aurantiacum</name>
    <dbReference type="NCBI Taxonomy" id="175570"/>
    <lineage>
        <taxon>Bacteria</taxon>
        <taxon>Bacillati</taxon>
        <taxon>Actinomycetota</taxon>
        <taxon>Actinomycetes</taxon>
        <taxon>Micromonosporales</taxon>
        <taxon>Micromonosporaceae</taxon>
        <taxon>Virgisporangium</taxon>
    </lineage>
</organism>
<evidence type="ECO:0000313" key="4">
    <source>
        <dbReference type="Proteomes" id="UP000612585"/>
    </source>
</evidence>